<feature type="transmembrane region" description="Helical" evidence="7">
    <location>
        <begin position="104"/>
        <end position="122"/>
    </location>
</feature>
<evidence type="ECO:0000256" key="4">
    <source>
        <dbReference type="ARBA" id="ARBA00022692"/>
    </source>
</evidence>
<feature type="transmembrane region" description="Helical" evidence="7">
    <location>
        <begin position="74"/>
        <end position="98"/>
    </location>
</feature>
<dbReference type="PRINTS" id="PR01036">
    <property type="entry name" value="TCRTETB"/>
</dbReference>
<gene>
    <name evidence="9" type="ORF">J4573_44295</name>
</gene>
<protein>
    <submittedName>
        <fullName evidence="9">DHA2 family efflux MFS transporter permease subunit</fullName>
    </submittedName>
</protein>
<dbReference type="InterPro" id="IPR005829">
    <property type="entry name" value="Sugar_transporter_CS"/>
</dbReference>
<dbReference type="PANTHER" id="PTHR42718:SF49">
    <property type="entry name" value="EXPORT PROTEIN"/>
    <property type="match status" value="1"/>
</dbReference>
<evidence type="ECO:0000313" key="10">
    <source>
        <dbReference type="Proteomes" id="UP000669179"/>
    </source>
</evidence>
<dbReference type="SUPFAM" id="SSF103473">
    <property type="entry name" value="MFS general substrate transporter"/>
    <property type="match status" value="1"/>
</dbReference>
<keyword evidence="2" id="KW-0813">Transport</keyword>
<evidence type="ECO:0000313" key="9">
    <source>
        <dbReference type="EMBL" id="MBO2454173.1"/>
    </source>
</evidence>
<feature type="transmembrane region" description="Helical" evidence="7">
    <location>
        <begin position="160"/>
        <end position="181"/>
    </location>
</feature>
<evidence type="ECO:0000256" key="2">
    <source>
        <dbReference type="ARBA" id="ARBA00022448"/>
    </source>
</evidence>
<keyword evidence="6 7" id="KW-0472">Membrane</keyword>
<feature type="domain" description="Major facilitator superfamily (MFS) profile" evidence="8">
    <location>
        <begin position="6"/>
        <end position="484"/>
    </location>
</feature>
<dbReference type="RefSeq" id="WP_208262353.1">
    <property type="nucleotide sequence ID" value="NZ_JAGEOJ010000024.1"/>
</dbReference>
<evidence type="ECO:0000256" key="3">
    <source>
        <dbReference type="ARBA" id="ARBA00022475"/>
    </source>
</evidence>
<dbReference type="Gene3D" id="1.20.1250.20">
    <property type="entry name" value="MFS general substrate transporter like domains"/>
    <property type="match status" value="1"/>
</dbReference>
<evidence type="ECO:0000256" key="1">
    <source>
        <dbReference type="ARBA" id="ARBA00004651"/>
    </source>
</evidence>
<feature type="transmembrane region" description="Helical" evidence="7">
    <location>
        <begin position="291"/>
        <end position="312"/>
    </location>
</feature>
<dbReference type="AlphaFoldDB" id="A0A939PQ59"/>
<dbReference type="GO" id="GO:0022857">
    <property type="term" value="F:transmembrane transporter activity"/>
    <property type="evidence" value="ECO:0007669"/>
    <property type="project" value="InterPro"/>
</dbReference>
<dbReference type="PROSITE" id="PS50850">
    <property type="entry name" value="MFS"/>
    <property type="match status" value="1"/>
</dbReference>
<dbReference type="PANTHER" id="PTHR42718">
    <property type="entry name" value="MAJOR FACILITATOR SUPERFAMILY MULTIDRUG TRANSPORTER MFSC"/>
    <property type="match status" value="1"/>
</dbReference>
<feature type="transmembrane region" description="Helical" evidence="7">
    <location>
        <begin position="48"/>
        <end position="67"/>
    </location>
</feature>
<feature type="transmembrane region" description="Helical" evidence="7">
    <location>
        <begin position="129"/>
        <end position="148"/>
    </location>
</feature>
<comment type="subcellular location">
    <subcellularLocation>
        <location evidence="1">Cell membrane</location>
        <topology evidence="1">Multi-pass membrane protein</topology>
    </subcellularLocation>
</comment>
<feature type="transmembrane region" description="Helical" evidence="7">
    <location>
        <begin position="396"/>
        <end position="413"/>
    </location>
</feature>
<feature type="transmembrane region" description="Helical" evidence="7">
    <location>
        <begin position="217"/>
        <end position="239"/>
    </location>
</feature>
<organism evidence="9 10">
    <name type="scientific">Actinomadura barringtoniae</name>
    <dbReference type="NCBI Taxonomy" id="1427535"/>
    <lineage>
        <taxon>Bacteria</taxon>
        <taxon>Bacillati</taxon>
        <taxon>Actinomycetota</taxon>
        <taxon>Actinomycetes</taxon>
        <taxon>Streptosporangiales</taxon>
        <taxon>Thermomonosporaceae</taxon>
        <taxon>Actinomadura</taxon>
    </lineage>
</organism>
<evidence type="ECO:0000256" key="5">
    <source>
        <dbReference type="ARBA" id="ARBA00022989"/>
    </source>
</evidence>
<dbReference type="Pfam" id="PF07690">
    <property type="entry name" value="MFS_1"/>
    <property type="match status" value="1"/>
</dbReference>
<keyword evidence="5 7" id="KW-1133">Transmembrane helix</keyword>
<sequence length="501" mass="50551">MGKWGPLTAVSLGTFMLLVDVNIVTVAMPDMTTSLKASFSSLQWVMDVYALALAALLLGAGGLADLLGRRAVYVAGLVVFAASSLACGLAPNAASLIAARGVQGAGAAMMFATTVALVNASYSGRDRGVAFGVWGAVSGAASGIGPILGGLLTEQFGWRATFLVNLPVSVVAVALTLRVVAESRNPEARRIDLPGMALFAAAAGTTVYGLTRAGEDGWAAPGTLGMFAVGAVALIAFVAMEFRSPHPILDLRLFRSPSFTGIMIASLAMSGAAFAYLMYTSLWLQSVQGLGAIEAGLVILPIPAVSFVVSWLSGRYLHAVSPRWTVGAGMLLIGAGVMAQAVLTSGSGWSAVMPGFAVVGAGVGVVMPNVTAAGMASVPMERGGMAAGAISTCRQLGFAASVAVFGTVFRTTLEGSLDHKVPDVAAATTALTGGKAAQVMAQSPEHASLVHAAFASGLNATFLTAGAIGLAAAVVALVLVRRPAPVASPVQESRQGVLADT</sequence>
<feature type="transmembrane region" description="Helical" evidence="7">
    <location>
        <begin position="7"/>
        <end position="28"/>
    </location>
</feature>
<dbReference type="EMBL" id="JAGEOJ010000024">
    <property type="protein sequence ID" value="MBO2454173.1"/>
    <property type="molecule type" value="Genomic_DNA"/>
</dbReference>
<dbReference type="CDD" id="cd17321">
    <property type="entry name" value="MFS_MMR_MDR_like"/>
    <property type="match status" value="1"/>
</dbReference>
<feature type="transmembrane region" description="Helical" evidence="7">
    <location>
        <begin position="193"/>
        <end position="211"/>
    </location>
</feature>
<feature type="transmembrane region" description="Helical" evidence="7">
    <location>
        <begin position="355"/>
        <end position="376"/>
    </location>
</feature>
<dbReference type="NCBIfam" id="TIGR00711">
    <property type="entry name" value="efflux_EmrB"/>
    <property type="match status" value="1"/>
</dbReference>
<keyword evidence="3" id="KW-1003">Cell membrane</keyword>
<keyword evidence="4 7" id="KW-0812">Transmembrane</keyword>
<dbReference type="Gene3D" id="1.20.1720.10">
    <property type="entry name" value="Multidrug resistance protein D"/>
    <property type="match status" value="1"/>
</dbReference>
<dbReference type="InterPro" id="IPR004638">
    <property type="entry name" value="EmrB-like"/>
</dbReference>
<accession>A0A939PQ59</accession>
<name>A0A939PQ59_9ACTN</name>
<reference evidence="9" key="1">
    <citation type="submission" date="2021-03" db="EMBL/GenBank/DDBJ databases">
        <authorList>
            <person name="Kanchanasin P."/>
            <person name="Saeng-In P."/>
            <person name="Phongsopitanun W."/>
            <person name="Yuki M."/>
            <person name="Kudo T."/>
            <person name="Ohkuma M."/>
            <person name="Tanasupawat S."/>
        </authorList>
    </citation>
    <scope>NUCLEOTIDE SEQUENCE</scope>
    <source>
        <strain evidence="9">GKU 128</strain>
    </source>
</reference>
<evidence type="ECO:0000256" key="6">
    <source>
        <dbReference type="ARBA" id="ARBA00023136"/>
    </source>
</evidence>
<proteinExistence type="predicted"/>
<evidence type="ECO:0000256" key="7">
    <source>
        <dbReference type="SAM" id="Phobius"/>
    </source>
</evidence>
<comment type="caution">
    <text evidence="9">The sequence shown here is derived from an EMBL/GenBank/DDBJ whole genome shotgun (WGS) entry which is preliminary data.</text>
</comment>
<dbReference type="PROSITE" id="PS00216">
    <property type="entry name" value="SUGAR_TRANSPORT_1"/>
    <property type="match status" value="1"/>
</dbReference>
<dbReference type="InterPro" id="IPR020846">
    <property type="entry name" value="MFS_dom"/>
</dbReference>
<dbReference type="GO" id="GO:0005886">
    <property type="term" value="C:plasma membrane"/>
    <property type="evidence" value="ECO:0007669"/>
    <property type="project" value="UniProtKB-SubCell"/>
</dbReference>
<feature type="transmembrane region" description="Helical" evidence="7">
    <location>
        <begin position="259"/>
        <end position="279"/>
    </location>
</feature>
<dbReference type="InterPro" id="IPR011701">
    <property type="entry name" value="MFS"/>
</dbReference>
<feature type="transmembrane region" description="Helical" evidence="7">
    <location>
        <begin position="324"/>
        <end position="343"/>
    </location>
</feature>
<keyword evidence="10" id="KW-1185">Reference proteome</keyword>
<feature type="transmembrane region" description="Helical" evidence="7">
    <location>
        <begin position="460"/>
        <end position="480"/>
    </location>
</feature>
<dbReference type="Proteomes" id="UP000669179">
    <property type="component" value="Unassembled WGS sequence"/>
</dbReference>
<evidence type="ECO:0000259" key="8">
    <source>
        <dbReference type="PROSITE" id="PS50850"/>
    </source>
</evidence>
<dbReference type="InterPro" id="IPR036259">
    <property type="entry name" value="MFS_trans_sf"/>
</dbReference>